<keyword evidence="1" id="KW-0732">Signal</keyword>
<dbReference type="RefSeq" id="WP_168063292.1">
    <property type="nucleotide sequence ID" value="NZ_VTOW01000006.1"/>
</dbReference>
<name>A0A7X6DTW8_9BACT</name>
<sequence>MSMKKMTIGLGLWTALFMLPDGSLHAATPRSETEKAFTTITGKIDRIDGGMIFLEPEEGSGKQRMFSLNKAKEEGLRNFNVGDRVTVELDRDNLIVDIYKGMPKSEPDAAEMTR</sequence>
<gene>
    <name evidence="2" type="ORF">MNODULE_21505</name>
</gene>
<comment type="caution">
    <text evidence="2">The sequence shown here is derived from an EMBL/GenBank/DDBJ whole genome shotgun (WGS) entry which is preliminary data.</text>
</comment>
<feature type="chain" id="PRO_5030608526" description="DUF5666 domain-containing protein" evidence="1">
    <location>
        <begin position="27"/>
        <end position="114"/>
    </location>
</feature>
<keyword evidence="3" id="KW-1185">Reference proteome</keyword>
<organism evidence="2 3">
    <name type="scientific">Candidatus Manganitrophus noduliformans</name>
    <dbReference type="NCBI Taxonomy" id="2606439"/>
    <lineage>
        <taxon>Bacteria</taxon>
        <taxon>Pseudomonadati</taxon>
        <taxon>Nitrospirota</taxon>
        <taxon>Nitrospiria</taxon>
        <taxon>Candidatus Troglogloeales</taxon>
        <taxon>Candidatus Manganitrophaceae</taxon>
        <taxon>Candidatus Manganitrophus</taxon>
    </lineage>
</organism>
<evidence type="ECO:0000313" key="3">
    <source>
        <dbReference type="Proteomes" id="UP000534783"/>
    </source>
</evidence>
<feature type="signal peptide" evidence="1">
    <location>
        <begin position="1"/>
        <end position="26"/>
    </location>
</feature>
<evidence type="ECO:0000256" key="1">
    <source>
        <dbReference type="SAM" id="SignalP"/>
    </source>
</evidence>
<reference evidence="2 3" key="1">
    <citation type="journal article" date="2020" name="Nature">
        <title>Bacterial chemolithoautotrophy via manganese oxidation.</title>
        <authorList>
            <person name="Yu H."/>
            <person name="Leadbetter J.R."/>
        </authorList>
    </citation>
    <scope>NUCLEOTIDE SEQUENCE [LARGE SCALE GENOMIC DNA]</scope>
    <source>
        <strain evidence="2 3">Mn-1</strain>
    </source>
</reference>
<evidence type="ECO:0008006" key="4">
    <source>
        <dbReference type="Google" id="ProtNLM"/>
    </source>
</evidence>
<proteinExistence type="predicted"/>
<dbReference type="EMBL" id="VTOW01000006">
    <property type="protein sequence ID" value="NKE73340.1"/>
    <property type="molecule type" value="Genomic_DNA"/>
</dbReference>
<protein>
    <recommendedName>
        <fullName evidence="4">DUF5666 domain-containing protein</fullName>
    </recommendedName>
</protein>
<evidence type="ECO:0000313" key="2">
    <source>
        <dbReference type="EMBL" id="NKE73340.1"/>
    </source>
</evidence>
<dbReference type="AlphaFoldDB" id="A0A7X6DTW8"/>
<accession>A0A7X6DTW8</accession>
<dbReference type="Proteomes" id="UP000534783">
    <property type="component" value="Unassembled WGS sequence"/>
</dbReference>